<evidence type="ECO:0000313" key="5">
    <source>
        <dbReference type="Proteomes" id="UP000701680"/>
    </source>
</evidence>
<keyword evidence="1" id="KW-0812">Transmembrane</keyword>
<protein>
    <submittedName>
        <fullName evidence="3">Uncharacterized protein</fullName>
    </submittedName>
</protein>
<evidence type="ECO:0000313" key="3">
    <source>
        <dbReference type="EMBL" id="NVH57779.1"/>
    </source>
</evidence>
<evidence type="ECO:0000256" key="1">
    <source>
        <dbReference type="SAM" id="Phobius"/>
    </source>
</evidence>
<reference evidence="3" key="2">
    <citation type="submission" date="2020-02" db="EMBL/GenBank/DDBJ databases">
        <authorList>
            <person name="Littmann E."/>
            <person name="Sorbara M."/>
        </authorList>
    </citation>
    <scope>NUCLEOTIDE SEQUENCE</scope>
    <source>
        <strain evidence="3">MSK.17.11</strain>
        <strain evidence="2">MSK.17.38</strain>
    </source>
</reference>
<gene>
    <name evidence="3" type="ORF">G5A66_03740</name>
    <name evidence="2" type="ORF">G5A75_04460</name>
</gene>
<dbReference type="OrthoDB" id="2051050at2"/>
<dbReference type="AlphaFoldDB" id="A0A850HIA9"/>
<comment type="caution">
    <text evidence="3">The sequence shown here is derived from an EMBL/GenBank/DDBJ whole genome shotgun (WGS) entry which is preliminary data.</text>
</comment>
<keyword evidence="1" id="KW-0472">Membrane</keyword>
<dbReference type="RefSeq" id="WP_101695494.1">
    <property type="nucleotide sequence ID" value="NZ_JAAITX010000002.1"/>
</dbReference>
<keyword evidence="4" id="KW-1185">Reference proteome</keyword>
<accession>A0A850HIA9</accession>
<reference evidence="4 5" key="1">
    <citation type="journal article" date="2020" name="Cell Host Microbe">
        <title>Functional and Genomic Variation between Human-Derived Isolates of Lachnospiraceae Reveals Inter- and Intra-Species Diversity.</title>
        <authorList>
            <person name="Sorbara M.T."/>
            <person name="Littmann E.R."/>
            <person name="Fontana E."/>
            <person name="Moody T.U."/>
            <person name="Kohout C.E."/>
            <person name="Gjonbalaj M."/>
            <person name="Eaton V."/>
            <person name="Seok R."/>
            <person name="Leiner I.M."/>
            <person name="Pamer E.G."/>
        </authorList>
    </citation>
    <scope>NUCLEOTIDE SEQUENCE [LARGE SCALE GENOMIC DNA]</scope>
    <source>
        <strain evidence="3 4">MSK.17.11</strain>
        <strain evidence="2 5">MSK.17.38</strain>
    </source>
</reference>
<name>A0A850HIA9_9FIRM</name>
<organism evidence="3 4">
    <name type="scientific">Dorea phocaeensis</name>
    <dbReference type="NCBI Taxonomy" id="2040291"/>
    <lineage>
        <taxon>Bacteria</taxon>
        <taxon>Bacillati</taxon>
        <taxon>Bacillota</taxon>
        <taxon>Clostridia</taxon>
        <taxon>Lachnospirales</taxon>
        <taxon>Lachnospiraceae</taxon>
        <taxon>Dorea</taxon>
    </lineage>
</organism>
<feature type="transmembrane region" description="Helical" evidence="1">
    <location>
        <begin position="177"/>
        <end position="196"/>
    </location>
</feature>
<dbReference type="Proteomes" id="UP000528555">
    <property type="component" value="Unassembled WGS sequence"/>
</dbReference>
<keyword evidence="1" id="KW-1133">Transmembrane helix</keyword>
<feature type="transmembrane region" description="Helical" evidence="1">
    <location>
        <begin position="6"/>
        <end position="24"/>
    </location>
</feature>
<proteinExistence type="predicted"/>
<sequence>MNRKVKYGIGIIVVVIFCLIYSNVDKMSDMYENELDNSQYITVQADEDHAIKQEFHAAEEKLSGIALKVMLQNAPTKGELVYSLKNDQGKELTQGSLDVNEIKSGRVCKIRFEKEVQVAEGEKLSLNLTTSKVEEGKAICLYYEPMQKNGTDLVISDEPVEGSLILRTFTHRFDVETCVVVLGFVIYIGVFMKVLYKLFS</sequence>
<dbReference type="EMBL" id="JAAITX010000002">
    <property type="protein sequence ID" value="NVH57779.1"/>
    <property type="molecule type" value="Genomic_DNA"/>
</dbReference>
<evidence type="ECO:0000313" key="4">
    <source>
        <dbReference type="Proteomes" id="UP000528555"/>
    </source>
</evidence>
<dbReference type="Proteomes" id="UP000701680">
    <property type="component" value="Unassembled WGS sequence"/>
</dbReference>
<dbReference type="EMBL" id="JAAIUO010000002">
    <property type="protein sequence ID" value="NSK14134.1"/>
    <property type="molecule type" value="Genomic_DNA"/>
</dbReference>
<evidence type="ECO:0000313" key="2">
    <source>
        <dbReference type="EMBL" id="NSK14134.1"/>
    </source>
</evidence>